<dbReference type="KEGG" id="nth:Nther_1314"/>
<keyword evidence="7" id="KW-1185">Reference proteome</keyword>
<dbReference type="PANTHER" id="PTHR30469">
    <property type="entry name" value="MULTIDRUG RESISTANCE PROTEIN MDTA"/>
    <property type="match status" value="1"/>
</dbReference>
<evidence type="ECO:0000256" key="3">
    <source>
        <dbReference type="SAM" id="Phobius"/>
    </source>
</evidence>
<dbReference type="Proteomes" id="UP000001683">
    <property type="component" value="Chromosome"/>
</dbReference>
<dbReference type="AlphaFoldDB" id="B2A2I2"/>
<feature type="region of interest" description="Disordered" evidence="2">
    <location>
        <begin position="1"/>
        <end position="25"/>
    </location>
</feature>
<dbReference type="Pfam" id="PF26011">
    <property type="entry name" value="Beta-barrel_RND_rel"/>
    <property type="match status" value="1"/>
</dbReference>
<dbReference type="HOGENOM" id="CLU_052312_0_0_9"/>
<evidence type="ECO:0000256" key="2">
    <source>
        <dbReference type="SAM" id="MobiDB-lite"/>
    </source>
</evidence>
<dbReference type="OrthoDB" id="1834786at2"/>
<gene>
    <name evidence="6" type="ordered locus">Nther_1314</name>
</gene>
<evidence type="ECO:0000256" key="1">
    <source>
        <dbReference type="SAM" id="Coils"/>
    </source>
</evidence>
<keyword evidence="3" id="KW-0472">Membrane</keyword>
<keyword evidence="3" id="KW-1133">Transmembrane helix</keyword>
<evidence type="ECO:0000259" key="5">
    <source>
        <dbReference type="Pfam" id="PF26018"/>
    </source>
</evidence>
<protein>
    <recommendedName>
        <fullName evidence="8">Membrane fusion protein</fullName>
    </recommendedName>
</protein>
<evidence type="ECO:0000313" key="7">
    <source>
        <dbReference type="Proteomes" id="UP000001683"/>
    </source>
</evidence>
<evidence type="ECO:0008006" key="8">
    <source>
        <dbReference type="Google" id="ProtNLM"/>
    </source>
</evidence>
<accession>B2A2I2</accession>
<dbReference type="GO" id="GO:1990281">
    <property type="term" value="C:efflux pump complex"/>
    <property type="evidence" value="ECO:0007669"/>
    <property type="project" value="TreeGrafter"/>
</dbReference>
<dbReference type="GO" id="GO:0015562">
    <property type="term" value="F:efflux transmembrane transporter activity"/>
    <property type="evidence" value="ECO:0007669"/>
    <property type="project" value="TreeGrafter"/>
</dbReference>
<feature type="coiled-coil region" evidence="1">
    <location>
        <begin position="151"/>
        <end position="182"/>
    </location>
</feature>
<dbReference type="Pfam" id="PF26018">
    <property type="entry name" value="BSH_RND_rel"/>
    <property type="match status" value="1"/>
</dbReference>
<organism evidence="6 7">
    <name type="scientific">Natranaerobius thermophilus (strain ATCC BAA-1301 / DSM 18059 / JW/NM-WN-LF)</name>
    <dbReference type="NCBI Taxonomy" id="457570"/>
    <lineage>
        <taxon>Bacteria</taxon>
        <taxon>Bacillati</taxon>
        <taxon>Bacillota</taxon>
        <taxon>Clostridia</taxon>
        <taxon>Natranaerobiales</taxon>
        <taxon>Natranaerobiaceae</taxon>
        <taxon>Natranaerobius</taxon>
    </lineage>
</organism>
<dbReference type="RefSeq" id="WP_012447772.1">
    <property type="nucleotide sequence ID" value="NC_010718.1"/>
</dbReference>
<feature type="domain" description="RND related beta-barrel" evidence="4">
    <location>
        <begin position="257"/>
        <end position="322"/>
    </location>
</feature>
<keyword evidence="1" id="KW-0175">Coiled coil</keyword>
<feature type="domain" description="RND related barrel-sandwich hybrid" evidence="5">
    <location>
        <begin position="84"/>
        <end position="247"/>
    </location>
</feature>
<dbReference type="STRING" id="457570.Nther_1314"/>
<dbReference type="eggNOG" id="COG0845">
    <property type="taxonomic scope" value="Bacteria"/>
</dbReference>
<proteinExistence type="predicted"/>
<dbReference type="PANTHER" id="PTHR30469:SF38">
    <property type="entry name" value="HLYD FAMILY SECRETION PROTEIN"/>
    <property type="match status" value="1"/>
</dbReference>
<name>B2A2I2_NATTJ</name>
<dbReference type="Gene3D" id="2.40.420.20">
    <property type="match status" value="1"/>
</dbReference>
<sequence>MKRRNKTEKVVKLQRNNKSEQTGTHKKQNLLPVISLLVAVFVLIILISGMRSFFVTRLVNIELVEQQKVDQIIEEQPATIKREEQVITAPVSGQVDRKVDEGIRVKRNQTVMVYDELSNEKDNYQSEGEIKRQIDRLAVEFESELTSAREQDLVKSQIEEIIQDIQNLSDEYHRIVDEKENENSSLREVTSPEPGIVSYNIDGLENGFNDIDKLSPKRLQRYREQHENSTYDQDIVVSRAPLFKVVDNYNWKAIVEISQEETIDNEVGDWLSVKFDFADNEIEGRIVEIKEFDSQTIMVLEFERELEKFWKNRFAEIDIVKDTKIGYKIPQRALTENNGQLGVYLVKHGVVKFEEIELISELENNEVLVDGLNEGNLLIRNSFFVREGDRIR</sequence>
<evidence type="ECO:0000313" key="6">
    <source>
        <dbReference type="EMBL" id="ACB84897.1"/>
    </source>
</evidence>
<feature type="transmembrane region" description="Helical" evidence="3">
    <location>
        <begin position="30"/>
        <end position="50"/>
    </location>
</feature>
<dbReference type="EMBL" id="CP001034">
    <property type="protein sequence ID" value="ACB84897.1"/>
    <property type="molecule type" value="Genomic_DNA"/>
</dbReference>
<evidence type="ECO:0000259" key="4">
    <source>
        <dbReference type="Pfam" id="PF26011"/>
    </source>
</evidence>
<reference evidence="6 7" key="2">
    <citation type="journal article" date="2011" name="J. Bacteriol.">
        <title>Complete genome sequence of the anaerobic, halophilic alkalithermophile Natranaerobius thermophilus JW/NM-WN-LF.</title>
        <authorList>
            <person name="Zhao B."/>
            <person name="Mesbah N.M."/>
            <person name="Dalin E."/>
            <person name="Goodwin L."/>
            <person name="Nolan M."/>
            <person name="Pitluck S."/>
            <person name="Chertkov O."/>
            <person name="Brettin T.S."/>
            <person name="Han J."/>
            <person name="Larimer F.W."/>
            <person name="Land M.L."/>
            <person name="Hauser L."/>
            <person name="Kyrpides N."/>
            <person name="Wiegel J."/>
        </authorList>
    </citation>
    <scope>NUCLEOTIDE SEQUENCE [LARGE SCALE GENOMIC DNA]</scope>
    <source>
        <strain evidence="7">ATCC BAA-1301 / DSM 18059 / JW/NM-WN-LF</strain>
    </source>
</reference>
<reference evidence="6 7" key="1">
    <citation type="submission" date="2008-04" db="EMBL/GenBank/DDBJ databases">
        <title>Complete sequence of chromosome of Natranaerobius thermophilus JW/NM-WN-LF.</title>
        <authorList>
            <consortium name="US DOE Joint Genome Institute"/>
            <person name="Copeland A."/>
            <person name="Lucas S."/>
            <person name="Lapidus A."/>
            <person name="Glavina del Rio T."/>
            <person name="Dalin E."/>
            <person name="Tice H."/>
            <person name="Bruce D."/>
            <person name="Goodwin L."/>
            <person name="Pitluck S."/>
            <person name="Chertkov O."/>
            <person name="Brettin T."/>
            <person name="Detter J.C."/>
            <person name="Han C."/>
            <person name="Kuske C.R."/>
            <person name="Schmutz J."/>
            <person name="Larimer F."/>
            <person name="Land M."/>
            <person name="Hauser L."/>
            <person name="Kyrpides N."/>
            <person name="Lykidis A."/>
            <person name="Mesbah N.M."/>
            <person name="Wiegel J."/>
        </authorList>
    </citation>
    <scope>NUCLEOTIDE SEQUENCE [LARGE SCALE GENOMIC DNA]</scope>
    <source>
        <strain evidence="7">ATCC BAA-1301 / DSM 18059 / JW/NM-WN-LF</strain>
    </source>
</reference>
<dbReference type="InterPro" id="IPR058729">
    <property type="entry name" value="Beta-barrel_RND-rel"/>
</dbReference>
<dbReference type="InterPro" id="IPR058709">
    <property type="entry name" value="BSH_RND-rel"/>
</dbReference>
<dbReference type="InParanoid" id="B2A2I2"/>
<keyword evidence="3" id="KW-0812">Transmembrane</keyword>